<dbReference type="SUPFAM" id="SSF53335">
    <property type="entry name" value="S-adenosyl-L-methionine-dependent methyltransferases"/>
    <property type="match status" value="1"/>
</dbReference>
<dbReference type="GO" id="GO:0006596">
    <property type="term" value="P:polyamine biosynthetic process"/>
    <property type="evidence" value="ECO:0007669"/>
    <property type="project" value="UniProtKB-UniRule"/>
</dbReference>
<dbReference type="InterPro" id="IPR029063">
    <property type="entry name" value="SAM-dependent_MTases_sf"/>
</dbReference>
<dbReference type="Pfam" id="PF01564">
    <property type="entry name" value="Spermine_synth"/>
    <property type="match status" value="1"/>
</dbReference>
<dbReference type="PANTHER" id="PTHR43317:SF1">
    <property type="entry name" value="THERMOSPERMINE SYNTHASE ACAULIS5"/>
    <property type="match status" value="1"/>
</dbReference>
<dbReference type="InParanoid" id="A0A1Y1ZCE0"/>
<organism evidence="7 8">
    <name type="scientific">Basidiobolus meristosporus CBS 931.73</name>
    <dbReference type="NCBI Taxonomy" id="1314790"/>
    <lineage>
        <taxon>Eukaryota</taxon>
        <taxon>Fungi</taxon>
        <taxon>Fungi incertae sedis</taxon>
        <taxon>Zoopagomycota</taxon>
        <taxon>Entomophthoromycotina</taxon>
        <taxon>Basidiobolomycetes</taxon>
        <taxon>Basidiobolales</taxon>
        <taxon>Basidiobolaceae</taxon>
        <taxon>Basidiobolus</taxon>
    </lineage>
</organism>
<evidence type="ECO:0000256" key="2">
    <source>
        <dbReference type="ARBA" id="ARBA00022679"/>
    </source>
</evidence>
<reference evidence="7 8" key="1">
    <citation type="submission" date="2016-07" db="EMBL/GenBank/DDBJ databases">
        <title>Pervasive Adenine N6-methylation of Active Genes in Fungi.</title>
        <authorList>
            <consortium name="DOE Joint Genome Institute"/>
            <person name="Mondo S.J."/>
            <person name="Dannebaum R.O."/>
            <person name="Kuo R.C."/>
            <person name="Labutti K."/>
            <person name="Haridas S."/>
            <person name="Kuo A."/>
            <person name="Salamov A."/>
            <person name="Ahrendt S.R."/>
            <person name="Lipzen A."/>
            <person name="Sullivan W."/>
            <person name="Andreopoulos W.B."/>
            <person name="Clum A."/>
            <person name="Lindquist E."/>
            <person name="Daum C."/>
            <person name="Ramamoorthy G.K."/>
            <person name="Gryganskyi A."/>
            <person name="Culley D."/>
            <person name="Magnuson J.K."/>
            <person name="James T.Y."/>
            <person name="O'Malley M.A."/>
            <person name="Stajich J.E."/>
            <person name="Spatafora J.W."/>
            <person name="Visel A."/>
            <person name="Grigoriev I.V."/>
        </authorList>
    </citation>
    <scope>NUCLEOTIDE SEQUENCE [LARGE SCALE GENOMIC DNA]</scope>
    <source>
        <strain evidence="7 8">CBS 931.73</strain>
    </source>
</reference>
<sequence>MAADKTPAVVPKKPFEKRHSKVAVLLVVIISSILLSKTTSLAANLNEPLYGNVFSTYNLTTVSTTFFCIGCLTSVVFSHKTNIWSSFDLLSLIYAVGPLAVLYEQRFLLEYSPILTPHLIQASFAYPIYFLLGFENTRLATDWANQAGGGTQWWKLQVYAGLLSGLTVWFGKDRAIFHNTVYNVFYLAALASFLSILFKARTFLKYPRDSRPNYSALLIHGVVLLAILYSTSSIPQFQRGLVEGLHNPPDRNQTILARTESTTGWLSVFEEEERNIRLMRSGHSLIGGVFRETNESVFGSFYFMEAVHLAKKKSTEPKRALQIGLGVGVSAWSLIKNGVSVDVVEIDPYVYEYAKQFFDLPEPAQVHIQDGREYINYGEPAVYDYILHDVFTGGSVPATLFSLEALLEMKKVLKPDGILALNFLGSNLHPYNHTMAHVTHTLKAVFPHIRCYAEGTKNEKGVQNFVYFASSESISFRAPLEDEIHDSYIREDMLHRMPQMEVDLTYDPKLVSILTDENNLLVENQIDSALEHWKAMRTLLPSGFWWNY</sequence>
<dbReference type="GO" id="GO:0032259">
    <property type="term" value="P:methylation"/>
    <property type="evidence" value="ECO:0007669"/>
    <property type="project" value="UniProtKB-KW"/>
</dbReference>
<feature type="domain" description="PABS" evidence="6">
    <location>
        <begin position="307"/>
        <end position="472"/>
    </location>
</feature>
<feature type="transmembrane region" description="Helical" evidence="5">
    <location>
        <begin position="115"/>
        <end position="132"/>
    </location>
</feature>
<evidence type="ECO:0000259" key="6">
    <source>
        <dbReference type="PROSITE" id="PS51006"/>
    </source>
</evidence>
<evidence type="ECO:0000313" key="7">
    <source>
        <dbReference type="EMBL" id="ORY07465.1"/>
    </source>
</evidence>
<protein>
    <submittedName>
        <fullName evidence="7">S-adenosyl-L-methionine-dependent methyltransferase</fullName>
    </submittedName>
</protein>
<dbReference type="AlphaFoldDB" id="A0A1Y1ZCE0"/>
<feature type="transmembrane region" description="Helical" evidence="5">
    <location>
        <begin position="84"/>
        <end position="103"/>
    </location>
</feature>
<keyword evidence="8" id="KW-1185">Reference proteome</keyword>
<evidence type="ECO:0000256" key="5">
    <source>
        <dbReference type="SAM" id="Phobius"/>
    </source>
</evidence>
<dbReference type="PROSITE" id="PS51006">
    <property type="entry name" value="PABS_2"/>
    <property type="match status" value="1"/>
</dbReference>
<dbReference type="InterPro" id="IPR030374">
    <property type="entry name" value="PABS"/>
</dbReference>
<keyword evidence="5" id="KW-1133">Transmembrane helix</keyword>
<gene>
    <name evidence="7" type="ORF">K493DRAFT_332734</name>
</gene>
<evidence type="ECO:0000256" key="4">
    <source>
        <dbReference type="PROSITE-ProRule" id="PRU00354"/>
    </source>
</evidence>
<keyword evidence="7" id="KW-0489">Methyltransferase</keyword>
<feature type="active site" description="Proton acceptor" evidence="4">
    <location>
        <position position="389"/>
    </location>
</feature>
<accession>A0A1Y1ZCE0</accession>
<dbReference type="STRING" id="1314790.A0A1Y1ZCE0"/>
<keyword evidence="2 4" id="KW-0808">Transferase</keyword>
<evidence type="ECO:0000313" key="8">
    <source>
        <dbReference type="Proteomes" id="UP000193498"/>
    </source>
</evidence>
<dbReference type="Proteomes" id="UP000193498">
    <property type="component" value="Unassembled WGS sequence"/>
</dbReference>
<dbReference type="Gene3D" id="3.40.50.150">
    <property type="entry name" value="Vaccinia Virus protein VP39"/>
    <property type="match status" value="1"/>
</dbReference>
<evidence type="ECO:0000256" key="1">
    <source>
        <dbReference type="ARBA" id="ARBA00007867"/>
    </source>
</evidence>
<evidence type="ECO:0000256" key="3">
    <source>
        <dbReference type="ARBA" id="ARBA00023115"/>
    </source>
</evidence>
<feature type="transmembrane region" description="Helical" evidence="5">
    <location>
        <begin position="57"/>
        <end position="77"/>
    </location>
</feature>
<dbReference type="GO" id="GO:0008168">
    <property type="term" value="F:methyltransferase activity"/>
    <property type="evidence" value="ECO:0007669"/>
    <property type="project" value="UniProtKB-KW"/>
</dbReference>
<keyword evidence="5" id="KW-0812">Transmembrane</keyword>
<dbReference type="OrthoDB" id="2016285at2759"/>
<dbReference type="EMBL" id="MCFE01000008">
    <property type="protein sequence ID" value="ORY07465.1"/>
    <property type="molecule type" value="Genomic_DNA"/>
</dbReference>
<keyword evidence="3 4" id="KW-0620">Polyamine biosynthesis</keyword>
<feature type="transmembrane region" description="Helical" evidence="5">
    <location>
        <begin position="153"/>
        <end position="171"/>
    </location>
</feature>
<name>A0A1Y1ZCE0_9FUNG</name>
<dbReference type="NCBIfam" id="NF037959">
    <property type="entry name" value="MFS_SpdSyn"/>
    <property type="match status" value="1"/>
</dbReference>
<feature type="transmembrane region" description="Helical" evidence="5">
    <location>
        <begin position="183"/>
        <end position="200"/>
    </location>
</feature>
<keyword evidence="5" id="KW-0472">Membrane</keyword>
<proteinExistence type="inferred from homology"/>
<comment type="similarity">
    <text evidence="1">Belongs to the spermidine/spermine synthase family.</text>
</comment>
<dbReference type="PANTHER" id="PTHR43317">
    <property type="entry name" value="THERMOSPERMINE SYNTHASE ACAULIS5"/>
    <property type="match status" value="1"/>
</dbReference>
<feature type="transmembrane region" description="Helical" evidence="5">
    <location>
        <begin position="22"/>
        <end position="45"/>
    </location>
</feature>
<feature type="transmembrane region" description="Helical" evidence="5">
    <location>
        <begin position="212"/>
        <end position="229"/>
    </location>
</feature>
<comment type="caution">
    <text evidence="7">The sequence shown here is derived from an EMBL/GenBank/DDBJ whole genome shotgun (WGS) entry which is preliminary data.</text>
</comment>
<dbReference type="CDD" id="cd02440">
    <property type="entry name" value="AdoMet_MTases"/>
    <property type="match status" value="1"/>
</dbReference>